<name>A0A6C0J8X1_9ZZZZ</name>
<feature type="domain" description="RRM" evidence="2">
    <location>
        <begin position="249"/>
        <end position="327"/>
    </location>
</feature>
<sequence>MLPSSIKIIDSLIPQGNFLKNRKVLKEELSIFLTKCVDKQLDLPASFNVKFGPLNLTFTVLVEGNETVVKTAIVCNTISNRLTIDQINHYRKTVRGTNQSVLIKCPENKKNEWYEYTISSEKYKERHLRNMTVRKRVLKSVIEREKRMRANPFGDVLVSGNKGASIISKDSYRILSPIENENKKKEPLIKKKKNQPKGRSLKDLDASSFFKGNGSSRKWGSSTTTSVNTVMVKKKYVPPGRSAKKESQNSIVLMNLPSNITKRDIQGLFERFGYIHNIHILYDRFDTTRAFKAFINFALEEEARAAVAAKGKIKMSSRIIDIQMSKNKKK</sequence>
<feature type="region of interest" description="Disordered" evidence="1">
    <location>
        <begin position="185"/>
        <end position="206"/>
    </location>
</feature>
<proteinExistence type="predicted"/>
<dbReference type="SMART" id="SM00360">
    <property type="entry name" value="RRM"/>
    <property type="match status" value="1"/>
</dbReference>
<evidence type="ECO:0000256" key="1">
    <source>
        <dbReference type="SAM" id="MobiDB-lite"/>
    </source>
</evidence>
<dbReference type="InterPro" id="IPR035979">
    <property type="entry name" value="RBD_domain_sf"/>
</dbReference>
<dbReference type="SUPFAM" id="SSF54928">
    <property type="entry name" value="RNA-binding domain, RBD"/>
    <property type="match status" value="1"/>
</dbReference>
<dbReference type="EMBL" id="MN740346">
    <property type="protein sequence ID" value="QHU01723.1"/>
    <property type="molecule type" value="Genomic_DNA"/>
</dbReference>
<dbReference type="AlphaFoldDB" id="A0A6C0J8X1"/>
<dbReference type="CDD" id="cd00590">
    <property type="entry name" value="RRM_SF"/>
    <property type="match status" value="1"/>
</dbReference>
<organism evidence="3">
    <name type="scientific">viral metagenome</name>
    <dbReference type="NCBI Taxonomy" id="1070528"/>
    <lineage>
        <taxon>unclassified sequences</taxon>
        <taxon>metagenomes</taxon>
        <taxon>organismal metagenomes</taxon>
    </lineage>
</organism>
<dbReference type="GO" id="GO:0003723">
    <property type="term" value="F:RNA binding"/>
    <property type="evidence" value="ECO:0007669"/>
    <property type="project" value="InterPro"/>
</dbReference>
<dbReference type="InterPro" id="IPR012677">
    <property type="entry name" value="Nucleotide-bd_a/b_plait_sf"/>
</dbReference>
<dbReference type="Pfam" id="PF00076">
    <property type="entry name" value="RRM_1"/>
    <property type="match status" value="1"/>
</dbReference>
<dbReference type="Gene3D" id="3.30.70.330">
    <property type="match status" value="1"/>
</dbReference>
<evidence type="ECO:0000259" key="2">
    <source>
        <dbReference type="PROSITE" id="PS50102"/>
    </source>
</evidence>
<evidence type="ECO:0000313" key="3">
    <source>
        <dbReference type="EMBL" id="QHU01723.1"/>
    </source>
</evidence>
<dbReference type="PROSITE" id="PS50102">
    <property type="entry name" value="RRM"/>
    <property type="match status" value="1"/>
</dbReference>
<accession>A0A6C0J8X1</accession>
<protein>
    <recommendedName>
        <fullName evidence="2">RRM domain-containing protein</fullName>
    </recommendedName>
</protein>
<reference evidence="3" key="1">
    <citation type="journal article" date="2020" name="Nature">
        <title>Giant virus diversity and host interactions through global metagenomics.</title>
        <authorList>
            <person name="Schulz F."/>
            <person name="Roux S."/>
            <person name="Paez-Espino D."/>
            <person name="Jungbluth S."/>
            <person name="Walsh D.A."/>
            <person name="Denef V.J."/>
            <person name="McMahon K.D."/>
            <person name="Konstantinidis K.T."/>
            <person name="Eloe-Fadrosh E.A."/>
            <person name="Kyrpides N.C."/>
            <person name="Woyke T."/>
        </authorList>
    </citation>
    <scope>NUCLEOTIDE SEQUENCE</scope>
    <source>
        <strain evidence="3">GVMAG-M-3300025874-2</strain>
    </source>
</reference>
<dbReference type="InterPro" id="IPR000504">
    <property type="entry name" value="RRM_dom"/>
</dbReference>